<dbReference type="PANTHER" id="PTHR32089">
    <property type="entry name" value="METHYL-ACCEPTING CHEMOTAXIS PROTEIN MCPB"/>
    <property type="match status" value="1"/>
</dbReference>
<organism evidence="11 12">
    <name type="scientific">Shewanella holmiensis</name>
    <dbReference type="NCBI Taxonomy" id="2952222"/>
    <lineage>
        <taxon>Bacteria</taxon>
        <taxon>Pseudomonadati</taxon>
        <taxon>Pseudomonadota</taxon>
        <taxon>Gammaproteobacteria</taxon>
        <taxon>Alteromonadales</taxon>
        <taxon>Shewanellaceae</taxon>
        <taxon>Shewanella</taxon>
    </lineage>
</organism>
<dbReference type="GO" id="GO:0004888">
    <property type="term" value="F:transmembrane signaling receptor activity"/>
    <property type="evidence" value="ECO:0007669"/>
    <property type="project" value="InterPro"/>
</dbReference>
<dbReference type="InterPro" id="IPR003660">
    <property type="entry name" value="HAMP_dom"/>
</dbReference>
<dbReference type="FunFam" id="1.10.287.950:FF:000001">
    <property type="entry name" value="Methyl-accepting chemotaxis sensory transducer"/>
    <property type="match status" value="1"/>
</dbReference>
<comment type="caution">
    <text evidence="11">The sequence shown here is derived from an EMBL/GenBank/DDBJ whole genome shotgun (WGS) entry which is preliminary data.</text>
</comment>
<evidence type="ECO:0000256" key="3">
    <source>
        <dbReference type="ARBA" id="ARBA00022989"/>
    </source>
</evidence>
<dbReference type="PROSITE" id="PS50885">
    <property type="entry name" value="HAMP"/>
    <property type="match status" value="1"/>
</dbReference>
<feature type="transmembrane region" description="Helical" evidence="8">
    <location>
        <begin position="181"/>
        <end position="201"/>
    </location>
</feature>
<dbReference type="AlphaFoldDB" id="A0A9X3AUC5"/>
<evidence type="ECO:0000256" key="1">
    <source>
        <dbReference type="ARBA" id="ARBA00004141"/>
    </source>
</evidence>
<feature type="domain" description="Methyl-accepting transducer" evidence="9">
    <location>
        <begin position="262"/>
        <end position="498"/>
    </location>
</feature>
<dbReference type="SUPFAM" id="SSF58104">
    <property type="entry name" value="Methyl-accepting chemotaxis protein (MCP) signaling domain"/>
    <property type="match status" value="1"/>
</dbReference>
<keyword evidence="3 8" id="KW-1133">Transmembrane helix</keyword>
<name>A0A9X3AUC5_9GAMM</name>
<dbReference type="SMART" id="SM00283">
    <property type="entry name" value="MA"/>
    <property type="match status" value="1"/>
</dbReference>
<comment type="subcellular location">
    <subcellularLocation>
        <location evidence="1">Membrane</location>
        <topology evidence="1">Multi-pass membrane protein</topology>
    </subcellularLocation>
</comment>
<dbReference type="CDD" id="cd11386">
    <property type="entry name" value="MCP_signal"/>
    <property type="match status" value="1"/>
</dbReference>
<dbReference type="Pfam" id="PF00015">
    <property type="entry name" value="MCPsignal"/>
    <property type="match status" value="1"/>
</dbReference>
<sequence length="534" mass="58804">MIASLRQLTILKRLFIMLILAAIGTVCFGSFSVKEQYDNLIHEKHHQLESNIALFIATANELTASQYDDNHLIELLDGINQHSQNPIYLFDSQQQLLSQTSDPLFTTHIAKLTDTRGKFSVSHLLDQAKNQSHANATIEFNINGRPHTRLLTAQYDRQRGYFVVSNANTDDINTNLTRITINYLIIMLMISVPIFIFFLLLNSSITTPINTVIATMQDIAAGEGDLRRRLNENGKDEVSELAKAFNLFVIKIANVVGELNPIGQQLNINARELLTSVSTSQHSSQNVNQETQSVAAAIHEMLMTTQDMARNTQQTAESASAVTTQAQHGQQLMQLTVSQSEALGNELRHNVEVSETLSQSSNEISSILDVIKGIADQTNLLALNAAIEAARAGSHGRGFAVVADEVRALANRTQDSTNEINQIVAKIHQGIALLKQSNSETLQQSDDLQSKARQSSEAMAIILSLVGNINDMTNQLASATEQQAMVTEEVNININAISDLTAQVVKANEVNEHEANALQNISQKMDNTLKQFKI</sequence>
<dbReference type="SMART" id="SM00304">
    <property type="entry name" value="HAMP"/>
    <property type="match status" value="1"/>
</dbReference>
<feature type="domain" description="HAMP" evidence="10">
    <location>
        <begin position="203"/>
        <end position="257"/>
    </location>
</feature>
<proteinExistence type="inferred from homology"/>
<dbReference type="Pfam" id="PF00672">
    <property type="entry name" value="HAMP"/>
    <property type="match status" value="1"/>
</dbReference>
<dbReference type="InterPro" id="IPR004089">
    <property type="entry name" value="MCPsignal_dom"/>
</dbReference>
<dbReference type="CDD" id="cd06225">
    <property type="entry name" value="HAMP"/>
    <property type="match status" value="1"/>
</dbReference>
<comment type="similarity">
    <text evidence="6">Belongs to the methyl-accepting chemotaxis (MCP) protein family.</text>
</comment>
<gene>
    <name evidence="11" type="ORF">NE535_06205</name>
</gene>
<evidence type="ECO:0000256" key="4">
    <source>
        <dbReference type="ARBA" id="ARBA00023136"/>
    </source>
</evidence>
<reference evidence="11" key="1">
    <citation type="journal article" date="2023" name="Int. J. Syst. Evol. Microbiol.">
        <title>&lt;i&gt;Shewanella septentrionalis&lt;/i&gt; sp. nov. and &lt;i&gt;Shewanella holmiensis&lt;/i&gt; sp. nov., isolated from Baltic Sea water and sediments.</title>
        <authorList>
            <person name="Martin-Rodriguez A.J."/>
            <person name="Thorell K."/>
            <person name="Joffre E."/>
            <person name="Jensie-Markopoulos S."/>
            <person name="Moore E.R.B."/>
            <person name="Sjoling A."/>
        </authorList>
    </citation>
    <scope>NUCLEOTIDE SEQUENCE</scope>
    <source>
        <strain evidence="11">SP1S2-7</strain>
    </source>
</reference>
<evidence type="ECO:0000256" key="5">
    <source>
        <dbReference type="ARBA" id="ARBA00023224"/>
    </source>
</evidence>
<dbReference type="PANTHER" id="PTHR32089:SF119">
    <property type="entry name" value="METHYL-ACCEPTING CHEMOTAXIS PROTEIN CTPL"/>
    <property type="match status" value="1"/>
</dbReference>
<evidence type="ECO:0000259" key="10">
    <source>
        <dbReference type="PROSITE" id="PS50885"/>
    </source>
</evidence>
<protein>
    <submittedName>
        <fullName evidence="11">Methyl-accepting chemotaxis protein</fullName>
    </submittedName>
</protein>
<feature type="transmembrane region" description="Helical" evidence="8">
    <location>
        <begin position="14"/>
        <end position="33"/>
    </location>
</feature>
<keyword evidence="2 8" id="KW-0812">Transmembrane</keyword>
<evidence type="ECO:0000256" key="8">
    <source>
        <dbReference type="SAM" id="Phobius"/>
    </source>
</evidence>
<dbReference type="GO" id="GO:0006935">
    <property type="term" value="P:chemotaxis"/>
    <property type="evidence" value="ECO:0007669"/>
    <property type="project" value="InterPro"/>
</dbReference>
<dbReference type="EMBL" id="JAMTCD010000006">
    <property type="protein sequence ID" value="MCT7941390.1"/>
    <property type="molecule type" value="Genomic_DNA"/>
</dbReference>
<dbReference type="RefSeq" id="WP_261297801.1">
    <property type="nucleotide sequence ID" value="NZ_JAMTCD010000006.1"/>
</dbReference>
<accession>A0A9X3AUC5</accession>
<dbReference type="Proteomes" id="UP001155546">
    <property type="component" value="Unassembled WGS sequence"/>
</dbReference>
<keyword evidence="5 7" id="KW-0807">Transducer</keyword>
<keyword evidence="12" id="KW-1185">Reference proteome</keyword>
<evidence type="ECO:0000313" key="12">
    <source>
        <dbReference type="Proteomes" id="UP001155546"/>
    </source>
</evidence>
<evidence type="ECO:0000256" key="6">
    <source>
        <dbReference type="ARBA" id="ARBA00029447"/>
    </source>
</evidence>
<dbReference type="Gene3D" id="1.10.287.950">
    <property type="entry name" value="Methyl-accepting chemotaxis protein"/>
    <property type="match status" value="1"/>
</dbReference>
<dbReference type="GO" id="GO:0016020">
    <property type="term" value="C:membrane"/>
    <property type="evidence" value="ECO:0007669"/>
    <property type="project" value="UniProtKB-SubCell"/>
</dbReference>
<evidence type="ECO:0000259" key="9">
    <source>
        <dbReference type="PROSITE" id="PS50111"/>
    </source>
</evidence>
<evidence type="ECO:0000256" key="2">
    <source>
        <dbReference type="ARBA" id="ARBA00022692"/>
    </source>
</evidence>
<dbReference type="PROSITE" id="PS50111">
    <property type="entry name" value="CHEMOTAXIS_TRANSDUC_2"/>
    <property type="match status" value="1"/>
</dbReference>
<keyword evidence="4 8" id="KW-0472">Membrane</keyword>
<evidence type="ECO:0000256" key="7">
    <source>
        <dbReference type="PROSITE-ProRule" id="PRU00284"/>
    </source>
</evidence>
<dbReference type="GO" id="GO:0007165">
    <property type="term" value="P:signal transduction"/>
    <property type="evidence" value="ECO:0007669"/>
    <property type="project" value="UniProtKB-KW"/>
</dbReference>
<evidence type="ECO:0000313" key="11">
    <source>
        <dbReference type="EMBL" id="MCT7941390.1"/>
    </source>
</evidence>
<dbReference type="PRINTS" id="PR00260">
    <property type="entry name" value="CHEMTRNSDUCR"/>
</dbReference>
<dbReference type="InterPro" id="IPR004090">
    <property type="entry name" value="Chemotax_Me-accpt_rcpt"/>
</dbReference>